<keyword evidence="4 6" id="KW-0862">Zinc</keyword>
<dbReference type="InterPro" id="IPR029035">
    <property type="entry name" value="DHS-like_NAD/FAD-binding_dom"/>
</dbReference>
<dbReference type="InterPro" id="IPR003000">
    <property type="entry name" value="Sirtuin"/>
</dbReference>
<dbReference type="InterPro" id="IPR026590">
    <property type="entry name" value="Ssirtuin_cat_dom"/>
</dbReference>
<gene>
    <name evidence="9" type="primary">Sirt2</name>
    <name evidence="9" type="ORF">TRFO_16046</name>
</gene>
<dbReference type="RefSeq" id="XP_068366860.1">
    <property type="nucleotide sequence ID" value="XM_068498741.1"/>
</dbReference>
<feature type="domain" description="Deacetylase sirtuin-type" evidence="8">
    <location>
        <begin position="1"/>
        <end position="297"/>
    </location>
</feature>
<dbReference type="Proteomes" id="UP000179807">
    <property type="component" value="Unassembled WGS sequence"/>
</dbReference>
<dbReference type="InterPro" id="IPR050134">
    <property type="entry name" value="NAD-dep_sirtuin_deacylases"/>
</dbReference>
<dbReference type="EMBL" id="MLAK01000485">
    <property type="protein sequence ID" value="OHT13724.1"/>
    <property type="molecule type" value="Genomic_DNA"/>
</dbReference>
<keyword evidence="5" id="KW-0520">NAD</keyword>
<name>A0A1J4KVG1_9EUKA</name>
<dbReference type="GO" id="GO:0046872">
    <property type="term" value="F:metal ion binding"/>
    <property type="evidence" value="ECO:0007669"/>
    <property type="project" value="UniProtKB-KW"/>
</dbReference>
<dbReference type="GO" id="GO:0005634">
    <property type="term" value="C:nucleus"/>
    <property type="evidence" value="ECO:0007669"/>
    <property type="project" value="TreeGrafter"/>
</dbReference>
<evidence type="ECO:0000256" key="3">
    <source>
        <dbReference type="ARBA" id="ARBA00022723"/>
    </source>
</evidence>
<feature type="binding site" evidence="6">
    <location>
        <position position="137"/>
    </location>
    <ligand>
        <name>Zn(2+)</name>
        <dbReference type="ChEBI" id="CHEBI:29105"/>
    </ligand>
</feature>
<evidence type="ECO:0000259" key="8">
    <source>
        <dbReference type="PROSITE" id="PS50305"/>
    </source>
</evidence>
<dbReference type="PROSITE" id="PS50305">
    <property type="entry name" value="SIRTUIN"/>
    <property type="match status" value="1"/>
</dbReference>
<organism evidence="9 10">
    <name type="scientific">Tritrichomonas foetus</name>
    <dbReference type="NCBI Taxonomy" id="1144522"/>
    <lineage>
        <taxon>Eukaryota</taxon>
        <taxon>Metamonada</taxon>
        <taxon>Parabasalia</taxon>
        <taxon>Tritrichomonadida</taxon>
        <taxon>Tritrichomonadidae</taxon>
        <taxon>Tritrichomonas</taxon>
    </lineage>
</organism>
<dbReference type="PANTHER" id="PTHR11085">
    <property type="entry name" value="NAD-DEPENDENT PROTEIN DEACYLASE SIRTUIN-5, MITOCHONDRIAL-RELATED"/>
    <property type="match status" value="1"/>
</dbReference>
<keyword evidence="3 6" id="KW-0479">Metal-binding</keyword>
<dbReference type="AlphaFoldDB" id="A0A1J4KVG1"/>
<evidence type="ECO:0000256" key="1">
    <source>
        <dbReference type="ARBA" id="ARBA00001947"/>
    </source>
</evidence>
<dbReference type="Pfam" id="PF02146">
    <property type="entry name" value="SIR2"/>
    <property type="match status" value="1"/>
</dbReference>
<dbReference type="GO" id="GO:0070403">
    <property type="term" value="F:NAD+ binding"/>
    <property type="evidence" value="ECO:0007669"/>
    <property type="project" value="InterPro"/>
</dbReference>
<feature type="active site" description="Proton acceptor" evidence="6">
    <location>
        <position position="129"/>
    </location>
</feature>
<feature type="binding site" evidence="6">
    <location>
        <position position="175"/>
    </location>
    <ligand>
        <name>Zn(2+)</name>
        <dbReference type="ChEBI" id="CHEBI:29105"/>
    </ligand>
</feature>
<dbReference type="PANTHER" id="PTHR11085:SF6">
    <property type="entry name" value="NAD-DEPENDENT PROTEIN DEACETYLASE SIRTUIN-2"/>
    <property type="match status" value="1"/>
</dbReference>
<dbReference type="GO" id="GO:0017136">
    <property type="term" value="F:histone deacetylase activity, NAD-dependent"/>
    <property type="evidence" value="ECO:0007669"/>
    <property type="project" value="TreeGrafter"/>
</dbReference>
<evidence type="ECO:0000256" key="7">
    <source>
        <dbReference type="SAM" id="MobiDB-lite"/>
    </source>
</evidence>
<feature type="region of interest" description="Disordered" evidence="7">
    <location>
        <begin position="307"/>
        <end position="327"/>
    </location>
</feature>
<protein>
    <submittedName>
        <fullName evidence="9">NAD-dependent protein deacetylase sirtuin-2</fullName>
    </submittedName>
</protein>
<reference evidence="9" key="1">
    <citation type="submission" date="2016-10" db="EMBL/GenBank/DDBJ databases">
        <authorList>
            <person name="Benchimol M."/>
            <person name="Almeida L.G."/>
            <person name="Vasconcelos A.T."/>
            <person name="Perreira-Neves A."/>
            <person name="Rosa I.A."/>
            <person name="Tasca T."/>
            <person name="Bogo M.R."/>
            <person name="de Souza W."/>
        </authorList>
    </citation>
    <scope>NUCLEOTIDE SEQUENCE [LARGE SCALE GENOMIC DNA]</scope>
    <source>
        <strain evidence="9">K</strain>
    </source>
</reference>
<dbReference type="GeneID" id="94833445"/>
<comment type="cofactor">
    <cofactor evidence="1">
        <name>Zn(2+)</name>
        <dbReference type="ChEBI" id="CHEBI:29105"/>
    </cofactor>
</comment>
<evidence type="ECO:0000313" key="9">
    <source>
        <dbReference type="EMBL" id="OHT13724.1"/>
    </source>
</evidence>
<dbReference type="Gene3D" id="3.40.50.1220">
    <property type="entry name" value="TPP-binding domain"/>
    <property type="match status" value="1"/>
</dbReference>
<dbReference type="SUPFAM" id="SSF52467">
    <property type="entry name" value="DHS-like NAD/FAD-binding domain"/>
    <property type="match status" value="1"/>
</dbReference>
<accession>A0A1J4KVG1</accession>
<keyword evidence="2" id="KW-0808">Transferase</keyword>
<dbReference type="OrthoDB" id="424302at2759"/>
<sequence>MDRLVELIQSGEIHKIIVLTGAGISVAAGIPDFRSPKIGLYASVKEMKHLRMRSPTFVFDISVFKSDPRPFWWIFGRLWPRSDWPNPTPFHYFLTLLERHNLLLRCYTQNIDDLETLAGLSHDKIVNCHGVLSPCHCLDCKKEVSLAHCIEAIKPNIEKNIDDYEEAVVPICPFCHQNHVKPDVVFFGQNLPRSFNQYSSDLPSCDLLIVSGTSLEVSPVSELPSFAKDTVPRFLINRDKVKSKGNAAKEWWNKVKTAFTFGLKNFSSEFDFDSRDSFIGGDLQDAALELINRLGWKDEYEALKQEAENSEHPLHKLLTKEQQQQES</sequence>
<evidence type="ECO:0000313" key="10">
    <source>
        <dbReference type="Proteomes" id="UP000179807"/>
    </source>
</evidence>
<feature type="binding site" evidence="6">
    <location>
        <position position="172"/>
    </location>
    <ligand>
        <name>Zn(2+)</name>
        <dbReference type="ChEBI" id="CHEBI:29105"/>
    </ligand>
</feature>
<dbReference type="VEuPathDB" id="TrichDB:TRFO_16046"/>
<comment type="caution">
    <text evidence="9">The sequence shown here is derived from an EMBL/GenBank/DDBJ whole genome shotgun (WGS) entry which is preliminary data.</text>
</comment>
<feature type="binding site" evidence="6">
    <location>
        <position position="140"/>
    </location>
    <ligand>
        <name>Zn(2+)</name>
        <dbReference type="ChEBI" id="CHEBI:29105"/>
    </ligand>
</feature>
<proteinExistence type="predicted"/>
<evidence type="ECO:0000256" key="4">
    <source>
        <dbReference type="ARBA" id="ARBA00022833"/>
    </source>
</evidence>
<evidence type="ECO:0000256" key="6">
    <source>
        <dbReference type="PROSITE-ProRule" id="PRU00236"/>
    </source>
</evidence>
<evidence type="ECO:0000256" key="5">
    <source>
        <dbReference type="ARBA" id="ARBA00023027"/>
    </source>
</evidence>
<keyword evidence="10" id="KW-1185">Reference proteome</keyword>
<dbReference type="Gene3D" id="3.30.1600.10">
    <property type="entry name" value="SIR2/SIRT2 'Small Domain"/>
    <property type="match status" value="1"/>
</dbReference>
<evidence type="ECO:0000256" key="2">
    <source>
        <dbReference type="ARBA" id="ARBA00022679"/>
    </source>
</evidence>
<dbReference type="InterPro" id="IPR026591">
    <property type="entry name" value="Sirtuin_cat_small_dom_sf"/>
</dbReference>